<dbReference type="InParanoid" id="D2I0M9"/>
<dbReference type="EMBL" id="GL193903">
    <property type="protein sequence ID" value="EFB14518.1"/>
    <property type="molecule type" value="Genomic_DNA"/>
</dbReference>
<evidence type="ECO:0000256" key="1">
    <source>
        <dbReference type="SAM" id="MobiDB-lite"/>
    </source>
</evidence>
<protein>
    <submittedName>
        <fullName evidence="2">Uncharacterized protein</fullName>
    </submittedName>
</protein>
<gene>
    <name evidence="2" type="ORF">PANDA_018764</name>
</gene>
<feature type="non-terminal residue" evidence="2">
    <location>
        <position position="59"/>
    </location>
</feature>
<feature type="region of interest" description="Disordered" evidence="1">
    <location>
        <begin position="1"/>
        <end position="34"/>
    </location>
</feature>
<reference evidence="2" key="1">
    <citation type="journal article" date="2010" name="Nature">
        <title>The sequence and de novo assembly of the giant panda genome.</title>
        <authorList>
            <person name="Li R."/>
            <person name="Fan W."/>
            <person name="Tian G."/>
            <person name="Zhu H."/>
            <person name="He L."/>
            <person name="Cai J."/>
            <person name="Huang Q."/>
            <person name="Cai Q."/>
            <person name="Li B."/>
            <person name="Bai Y."/>
            <person name="Zhang Z."/>
            <person name="Zhang Y."/>
            <person name="Wang W."/>
            <person name="Li J."/>
            <person name="Wei F."/>
            <person name="Li H."/>
            <person name="Jian M."/>
            <person name="Li J."/>
            <person name="Zhang Z."/>
            <person name="Nielsen R."/>
            <person name="Li D."/>
            <person name="Gu W."/>
            <person name="Yang Z."/>
            <person name="Xuan Z."/>
            <person name="Ryder O.A."/>
            <person name="Leung F.C."/>
            <person name="Zhou Y."/>
            <person name="Cao J."/>
            <person name="Sun X."/>
            <person name="Fu Y."/>
            <person name="Fang X."/>
            <person name="Guo X."/>
            <person name="Wang B."/>
            <person name="Hou R."/>
            <person name="Shen F."/>
            <person name="Mu B."/>
            <person name="Ni P."/>
            <person name="Lin R."/>
            <person name="Qian W."/>
            <person name="Wang G."/>
            <person name="Yu C."/>
            <person name="Nie W."/>
            <person name="Wang J."/>
            <person name="Wu Z."/>
            <person name="Liang H."/>
            <person name="Min J."/>
            <person name="Wu Q."/>
            <person name="Cheng S."/>
            <person name="Ruan J."/>
            <person name="Wang M."/>
            <person name="Shi Z."/>
            <person name="Wen M."/>
            <person name="Liu B."/>
            <person name="Ren X."/>
            <person name="Zheng H."/>
            <person name="Dong D."/>
            <person name="Cook K."/>
            <person name="Shan G."/>
            <person name="Zhang H."/>
            <person name="Kosiol C."/>
            <person name="Xie X."/>
            <person name="Lu Z."/>
            <person name="Zheng H."/>
            <person name="Li Y."/>
            <person name="Steiner C.C."/>
            <person name="Lam T.T."/>
            <person name="Lin S."/>
            <person name="Zhang Q."/>
            <person name="Li G."/>
            <person name="Tian J."/>
            <person name="Gong T."/>
            <person name="Liu H."/>
            <person name="Zhang D."/>
            <person name="Fang L."/>
            <person name="Ye C."/>
            <person name="Zhang J."/>
            <person name="Hu W."/>
            <person name="Xu A."/>
            <person name="Ren Y."/>
            <person name="Zhang G."/>
            <person name="Bruford M.W."/>
            <person name="Li Q."/>
            <person name="Ma L."/>
            <person name="Guo Y."/>
            <person name="An N."/>
            <person name="Hu Y."/>
            <person name="Zheng Y."/>
            <person name="Shi Y."/>
            <person name="Li Z."/>
            <person name="Liu Q."/>
            <person name="Chen Y."/>
            <person name="Zhao J."/>
            <person name="Qu N."/>
            <person name="Zhao S."/>
            <person name="Tian F."/>
            <person name="Wang X."/>
            <person name="Wang H."/>
            <person name="Xu L."/>
            <person name="Liu X."/>
            <person name="Vinar T."/>
            <person name="Wang Y."/>
            <person name="Lam T.W."/>
            <person name="Yiu S.M."/>
            <person name="Liu S."/>
            <person name="Zhang H."/>
            <person name="Li D."/>
            <person name="Huang Y."/>
            <person name="Wang X."/>
            <person name="Yang G."/>
            <person name="Jiang Z."/>
            <person name="Wang J."/>
            <person name="Qin N."/>
            <person name="Li L."/>
            <person name="Li J."/>
            <person name="Bolund L."/>
            <person name="Kristiansen K."/>
            <person name="Wong G.K."/>
            <person name="Olson M."/>
            <person name="Zhang X."/>
            <person name="Li S."/>
            <person name="Yang H."/>
            <person name="Wang J."/>
            <person name="Wang J."/>
        </authorList>
    </citation>
    <scope>NUCLEOTIDE SEQUENCE [LARGE SCALE GENOMIC DNA]</scope>
</reference>
<dbReference type="AlphaFoldDB" id="D2I0M9"/>
<organism evidence="2">
    <name type="scientific">Ailuropoda melanoleuca</name>
    <name type="common">Giant panda</name>
    <dbReference type="NCBI Taxonomy" id="9646"/>
    <lineage>
        <taxon>Eukaryota</taxon>
        <taxon>Metazoa</taxon>
        <taxon>Chordata</taxon>
        <taxon>Craniata</taxon>
        <taxon>Vertebrata</taxon>
        <taxon>Euteleostomi</taxon>
        <taxon>Mammalia</taxon>
        <taxon>Eutheria</taxon>
        <taxon>Laurasiatheria</taxon>
        <taxon>Carnivora</taxon>
        <taxon>Caniformia</taxon>
        <taxon>Ursidae</taxon>
        <taxon>Ailuropoda</taxon>
    </lineage>
</organism>
<evidence type="ECO:0000313" key="2">
    <source>
        <dbReference type="EMBL" id="EFB14518.1"/>
    </source>
</evidence>
<accession>D2I0M9</accession>
<feature type="non-terminal residue" evidence="2">
    <location>
        <position position="1"/>
    </location>
</feature>
<proteinExistence type="predicted"/>
<name>D2I0M9_AILME</name>
<sequence>PGILQQPRKRPRLSGGRVLPGELPSGPDAGSASRARLAWPRVAAGCSNQVPRCPFLAGP</sequence>